<evidence type="ECO:0000256" key="2">
    <source>
        <dbReference type="SAM" id="Phobius"/>
    </source>
</evidence>
<reference evidence="5 6" key="1">
    <citation type="submission" date="2018-04" db="EMBL/GenBank/DDBJ databases">
        <authorList>
            <person name="Go L.Y."/>
            <person name="Mitchell J.A."/>
        </authorList>
    </citation>
    <scope>NUCLEOTIDE SEQUENCE [LARGE SCALE GENOMIC DNA]</scope>
    <source>
        <strain evidence="5 6">TPD7010</strain>
    </source>
</reference>
<dbReference type="PANTHER" id="PTHR30590">
    <property type="entry name" value="INNER MEMBRANE PROTEIN"/>
    <property type="match status" value="1"/>
</dbReference>
<proteinExistence type="predicted"/>
<dbReference type="InterPro" id="IPR012429">
    <property type="entry name" value="HGSNAT_cat"/>
</dbReference>
<keyword evidence="2" id="KW-0472">Membrane</keyword>
<dbReference type="PANTHER" id="PTHR30590:SF3">
    <property type="entry name" value="HYPOTHETICAL MEMBRANE SPANNING PROTEIN"/>
    <property type="match status" value="1"/>
</dbReference>
<dbReference type="GO" id="GO:0016746">
    <property type="term" value="F:acyltransferase activity"/>
    <property type="evidence" value="ECO:0007669"/>
    <property type="project" value="UniProtKB-KW"/>
</dbReference>
<keyword evidence="2" id="KW-1133">Transmembrane helix</keyword>
<name>A0A2T7WXT6_MICTE</name>
<feature type="domain" description="Heparan-alpha-glucosaminide N-acetyltransferase catalytic" evidence="4">
    <location>
        <begin position="23"/>
        <end position="207"/>
    </location>
</feature>
<feature type="transmembrane region" description="Helical" evidence="2">
    <location>
        <begin position="255"/>
        <end position="275"/>
    </location>
</feature>
<protein>
    <submittedName>
        <fullName evidence="5">Acyltransferase</fullName>
    </submittedName>
</protein>
<sequence>MAPASGLTARLGRSWTRFDGPGRLVGVDLARGLAVIGMLAAHLLDTERVLTPDPETWITVVNGRSSILFATLAGVSIALVTGGPRPLDPARRPRAAARLAMRGALLWVIGLLLVLTGVPVYVILPAYALLFVLALPFLGMGARGLFLTAGALALVMPWIQPVLDAAPIWSGLGGDELAALVGWNYPFTVWIAFLLAGMGVGRLDLRRAPEQALLVLGGVSLMLAGYGFALATAPLVSGGGYLAAVLTAEDHSSGLWEVIGSGGFAITAIGLCLLLCRTPLRWLAIPLRAVGSMPLTAYVLQLVVWAVVALAVLGDTSDLYGVRELGLFGPLTLGLIVGCTVWALTIGRGPLEAVVDAVVRAVVGPDAVTRAGGPGPASAGPVASGDVGGPR</sequence>
<evidence type="ECO:0000313" key="5">
    <source>
        <dbReference type="EMBL" id="PVE78974.1"/>
    </source>
</evidence>
<organism evidence="5 6">
    <name type="scientific">Microbacterium testaceum</name>
    <name type="common">Aureobacterium testaceum</name>
    <name type="synonym">Brevibacterium testaceum</name>
    <dbReference type="NCBI Taxonomy" id="2033"/>
    <lineage>
        <taxon>Bacteria</taxon>
        <taxon>Bacillati</taxon>
        <taxon>Actinomycetota</taxon>
        <taxon>Actinomycetes</taxon>
        <taxon>Micrococcales</taxon>
        <taxon>Microbacteriaceae</taxon>
        <taxon>Microbacterium</taxon>
    </lineage>
</organism>
<gene>
    <name evidence="5" type="ORF">DC432_02920</name>
</gene>
<feature type="transmembrane region" description="Helical" evidence="2">
    <location>
        <begin position="325"/>
        <end position="344"/>
    </location>
</feature>
<feature type="compositionally biased region" description="Low complexity" evidence="1">
    <location>
        <begin position="376"/>
        <end position="385"/>
    </location>
</feature>
<keyword evidence="5" id="KW-0012">Acyltransferase</keyword>
<dbReference type="AlphaFoldDB" id="A0A2T7WXT6"/>
<feature type="domain" description="DUF418" evidence="3">
    <location>
        <begin position="238"/>
        <end position="355"/>
    </location>
</feature>
<keyword evidence="2" id="KW-0812">Transmembrane</keyword>
<comment type="caution">
    <text evidence="5">The sequence shown here is derived from an EMBL/GenBank/DDBJ whole genome shotgun (WGS) entry which is preliminary data.</text>
</comment>
<dbReference type="InterPro" id="IPR052529">
    <property type="entry name" value="Bact_Transport_Assoc"/>
</dbReference>
<feature type="transmembrane region" description="Helical" evidence="2">
    <location>
        <begin position="295"/>
        <end position="313"/>
    </location>
</feature>
<feature type="transmembrane region" description="Helical" evidence="2">
    <location>
        <begin position="95"/>
        <end position="114"/>
    </location>
</feature>
<evidence type="ECO:0000259" key="3">
    <source>
        <dbReference type="Pfam" id="PF04235"/>
    </source>
</evidence>
<dbReference type="RefSeq" id="WP_116536603.1">
    <property type="nucleotide sequence ID" value="NZ_QDFT01000004.1"/>
</dbReference>
<dbReference type="Pfam" id="PF07786">
    <property type="entry name" value="HGSNAT_cat"/>
    <property type="match status" value="1"/>
</dbReference>
<dbReference type="Proteomes" id="UP000244649">
    <property type="component" value="Unassembled WGS sequence"/>
</dbReference>
<keyword evidence="5" id="KW-0808">Transferase</keyword>
<feature type="region of interest" description="Disordered" evidence="1">
    <location>
        <begin position="371"/>
        <end position="391"/>
    </location>
</feature>
<dbReference type="InterPro" id="IPR007349">
    <property type="entry name" value="DUF418"/>
</dbReference>
<accession>A0A2T7WXT6</accession>
<feature type="transmembrane region" description="Helical" evidence="2">
    <location>
        <begin position="213"/>
        <end position="235"/>
    </location>
</feature>
<feature type="transmembrane region" description="Helical" evidence="2">
    <location>
        <begin position="183"/>
        <end position="201"/>
    </location>
</feature>
<evidence type="ECO:0000313" key="6">
    <source>
        <dbReference type="Proteomes" id="UP000244649"/>
    </source>
</evidence>
<feature type="transmembrane region" description="Helical" evidence="2">
    <location>
        <begin position="64"/>
        <end position="83"/>
    </location>
</feature>
<dbReference type="EMBL" id="QDFT01000004">
    <property type="protein sequence ID" value="PVE78974.1"/>
    <property type="molecule type" value="Genomic_DNA"/>
</dbReference>
<evidence type="ECO:0000259" key="4">
    <source>
        <dbReference type="Pfam" id="PF07786"/>
    </source>
</evidence>
<evidence type="ECO:0000256" key="1">
    <source>
        <dbReference type="SAM" id="MobiDB-lite"/>
    </source>
</evidence>
<feature type="transmembrane region" description="Helical" evidence="2">
    <location>
        <begin position="145"/>
        <end position="163"/>
    </location>
</feature>
<dbReference type="Pfam" id="PF04235">
    <property type="entry name" value="DUF418"/>
    <property type="match status" value="1"/>
</dbReference>